<evidence type="ECO:0000313" key="2">
    <source>
        <dbReference type="Proteomes" id="UP001592582"/>
    </source>
</evidence>
<keyword evidence="2" id="KW-1185">Reference proteome</keyword>
<dbReference type="EMBL" id="JBHEZX010000002">
    <property type="protein sequence ID" value="MFC1408782.1"/>
    <property type="molecule type" value="Genomic_DNA"/>
</dbReference>
<comment type="caution">
    <text evidence="1">The sequence shown here is derived from an EMBL/GenBank/DDBJ whole genome shotgun (WGS) entry which is preliminary data.</text>
</comment>
<dbReference type="Proteomes" id="UP001592582">
    <property type="component" value="Unassembled WGS sequence"/>
</dbReference>
<gene>
    <name evidence="1" type="ORF">ACEZDG_05760</name>
</gene>
<evidence type="ECO:0000313" key="1">
    <source>
        <dbReference type="EMBL" id="MFC1408782.1"/>
    </source>
</evidence>
<protein>
    <submittedName>
        <fullName evidence="1">Uncharacterized protein</fullName>
    </submittedName>
</protein>
<accession>A0ABV6V4Y6</accession>
<reference evidence="1 2" key="1">
    <citation type="submission" date="2024-09" db="EMBL/GenBank/DDBJ databases">
        <authorList>
            <person name="Lee S.D."/>
        </authorList>
    </citation>
    <scope>NUCLEOTIDE SEQUENCE [LARGE SCALE GENOMIC DNA]</scope>
    <source>
        <strain evidence="1 2">N1-1</strain>
    </source>
</reference>
<organism evidence="1 2">
    <name type="scientific">Streptacidiphilus alkalitolerans</name>
    <dbReference type="NCBI Taxonomy" id="3342712"/>
    <lineage>
        <taxon>Bacteria</taxon>
        <taxon>Bacillati</taxon>
        <taxon>Actinomycetota</taxon>
        <taxon>Actinomycetes</taxon>
        <taxon>Kitasatosporales</taxon>
        <taxon>Streptomycetaceae</taxon>
        <taxon>Streptacidiphilus</taxon>
    </lineage>
</organism>
<proteinExistence type="predicted"/>
<sequence length="82" mass="8534">MNAHPVNAVRSFARFWYGFVVGDDWRTALGVALGLAATAGLVQVGVNAWWLLPAAVAAVLGLSVHRAARGPDRGPGGAPKEK</sequence>
<name>A0ABV6V4Y6_9ACTN</name>